<name>A0ABX4CFM6_FLAHY</name>
<dbReference type="RefSeq" id="WP_051886075.1">
    <property type="nucleotide sequence ID" value="NZ_JBEWQG010000012.1"/>
</dbReference>
<evidence type="ECO:0008006" key="3">
    <source>
        <dbReference type="Google" id="ProtNLM"/>
    </source>
</evidence>
<dbReference type="PROSITE" id="PS51257">
    <property type="entry name" value="PROKAR_LIPOPROTEIN"/>
    <property type="match status" value="1"/>
</dbReference>
<accession>A0ABX4CFM6</accession>
<sequence length="182" mass="21486">MLNKRFSIIIVTVYVLQFIVVSCKRKEEIPNQQQKFEKDIRKRIDCKIEFPDTVYIDQLYDGMVKYKSMLDTITTSFDDKKKNRYVIFYLTIVDKPDPDYKHLKKVASKFGADNNKEISIYDIKFTKTGIYYIDGIINDFVIINENKKDLKGNELVRLIENEERVIHKVVVINSPESNNKKS</sequence>
<organism evidence="1 2">
    <name type="scientific">Flavobacterium hydatis</name>
    <name type="common">Cytophaga aquatilis</name>
    <dbReference type="NCBI Taxonomy" id="991"/>
    <lineage>
        <taxon>Bacteria</taxon>
        <taxon>Pseudomonadati</taxon>
        <taxon>Bacteroidota</taxon>
        <taxon>Flavobacteriia</taxon>
        <taxon>Flavobacteriales</taxon>
        <taxon>Flavobacteriaceae</taxon>
        <taxon>Flavobacterium</taxon>
    </lineage>
</organism>
<evidence type="ECO:0000313" key="1">
    <source>
        <dbReference type="EMBL" id="OXA93308.1"/>
    </source>
</evidence>
<dbReference type="EMBL" id="MUGY01000015">
    <property type="protein sequence ID" value="OXA93308.1"/>
    <property type="molecule type" value="Genomic_DNA"/>
</dbReference>
<keyword evidence="2" id="KW-1185">Reference proteome</keyword>
<reference evidence="1 2" key="1">
    <citation type="submission" date="2016-11" db="EMBL/GenBank/DDBJ databases">
        <title>Whole genomes of Flavobacteriaceae.</title>
        <authorList>
            <person name="Stine C."/>
            <person name="Li C."/>
            <person name="Tadesse D."/>
        </authorList>
    </citation>
    <scope>NUCLEOTIDE SEQUENCE [LARGE SCALE GENOMIC DNA]</scope>
    <source>
        <strain evidence="1 2">ATCC 29551</strain>
    </source>
</reference>
<gene>
    <name evidence="1" type="ORF">B0A62_13760</name>
</gene>
<protein>
    <recommendedName>
        <fullName evidence="3">Lipoprotein</fullName>
    </recommendedName>
</protein>
<comment type="caution">
    <text evidence="1">The sequence shown here is derived from an EMBL/GenBank/DDBJ whole genome shotgun (WGS) entry which is preliminary data.</text>
</comment>
<evidence type="ECO:0000313" key="2">
    <source>
        <dbReference type="Proteomes" id="UP000198424"/>
    </source>
</evidence>
<dbReference type="Proteomes" id="UP000198424">
    <property type="component" value="Unassembled WGS sequence"/>
</dbReference>
<proteinExistence type="predicted"/>